<dbReference type="Pfam" id="PF23116">
    <property type="entry name" value="HHD_RTEL1"/>
    <property type="match status" value="1"/>
</dbReference>
<dbReference type="GO" id="GO:0005524">
    <property type="term" value="F:ATP binding"/>
    <property type="evidence" value="ECO:0007669"/>
    <property type="project" value="UniProtKB-KW"/>
</dbReference>
<keyword evidence="9" id="KW-0067">ATP-binding</keyword>
<name>A0A2I0AL58_9ASPA</name>
<evidence type="ECO:0000256" key="14">
    <source>
        <dbReference type="ARBA" id="ARBA00023235"/>
    </source>
</evidence>
<keyword evidence="12" id="KW-0238">DNA-binding</keyword>
<keyword evidence="10" id="KW-0408">Iron</keyword>
<evidence type="ECO:0000256" key="13">
    <source>
        <dbReference type="ARBA" id="ARBA00023204"/>
    </source>
</evidence>
<protein>
    <recommendedName>
        <fullName evidence="17">Regulator of telomere elongation helicase 1 homolog</fullName>
    </recommendedName>
</protein>
<dbReference type="GO" id="GO:0046872">
    <property type="term" value="F:metal ion binding"/>
    <property type="evidence" value="ECO:0007669"/>
    <property type="project" value="UniProtKB-KW"/>
</dbReference>
<comment type="subcellular location">
    <subcellularLocation>
        <location evidence="1">Nucleus</location>
    </subcellularLocation>
</comment>
<feature type="domain" description="Helicase ATP-binding" evidence="18">
    <location>
        <begin position="7"/>
        <end position="291"/>
    </location>
</feature>
<dbReference type="InterPro" id="IPR006555">
    <property type="entry name" value="ATP-dep_Helicase_C"/>
</dbReference>
<dbReference type="GO" id="GO:0003678">
    <property type="term" value="F:DNA helicase activity"/>
    <property type="evidence" value="ECO:0007669"/>
    <property type="project" value="InterPro"/>
</dbReference>
<keyword evidence="20" id="KW-1185">Reference proteome</keyword>
<dbReference type="PANTHER" id="PTHR11472">
    <property type="entry name" value="DNA REPAIR DEAD HELICASE RAD3/XP-D SUBFAMILY MEMBER"/>
    <property type="match status" value="1"/>
</dbReference>
<dbReference type="GO" id="GO:0006281">
    <property type="term" value="P:DNA repair"/>
    <property type="evidence" value="ECO:0007669"/>
    <property type="project" value="UniProtKB-KW"/>
</dbReference>
<dbReference type="SMART" id="SM00491">
    <property type="entry name" value="HELICc2"/>
    <property type="match status" value="1"/>
</dbReference>
<dbReference type="AlphaFoldDB" id="A0A2I0AL58"/>
<gene>
    <name evidence="19" type="primary">UVH6</name>
    <name evidence="19" type="ORF">AXF42_Ash011232</name>
</gene>
<dbReference type="OrthoDB" id="19182at2759"/>
<dbReference type="CDD" id="cd17970">
    <property type="entry name" value="DEAHc_FancJ"/>
    <property type="match status" value="1"/>
</dbReference>
<dbReference type="Proteomes" id="UP000236161">
    <property type="component" value="Unassembled WGS sequence"/>
</dbReference>
<dbReference type="SMART" id="SM00488">
    <property type="entry name" value="DEXDc2"/>
    <property type="match status" value="1"/>
</dbReference>
<evidence type="ECO:0000256" key="5">
    <source>
        <dbReference type="ARBA" id="ARBA00022741"/>
    </source>
</evidence>
<sequence>MPVYKIRGIDVDFPYEAYDCQLVYMGKVIQALQEGCNALLESPTGTGKTLCLLCATLAWRKTFGEFSFKEDEVKSSFLGSQLSDSQSAGVPKSPYPVIIYSSRTHSQLKQVIRELKASNYRPRMGILGSRVQMCIHDKVQKLSGSAQNHACHSLCRRKKCHYHLNVSEFMRNRHDVGFEPFDIEELVKTGRSNDTCPYYISRELHRVVDILFAPYNYLIDPGNRRSLSGIPWSNSVLIFDEAHNLDSICADAASFDLPSSHLTACIAEAEECFVLSIEKRAKNKASDKQHDPENYAILRGLLLKLEKHISEIPIKSKDLGFTRPGHYIYEFLSDLNITFETANMLINTIENAALLREEGKTQNGVPIQSDSICRLEVIRNILKIVFRDGGKSHARFYRFHVQESPSSAADSMKGKMSRSLSWWCFNPGLAMEEFVKLHVRSIILTSGTLSPLDSCALEMNLEFPLRLENSHVVLPNQVWVGVVPSGPSGYSLNSSYRTRDLLEYKQELGNTIVNFARIVPDGLLIFFPSYFLMDQCITCWKNMGHAMSRDCVTIWERICKHKQPVIEPKQSSCFASTIEEYEAKLHDKATSGAIFFAVCRGKVSEGLDFADRTGRAVVITGIPFAMRTDPKVQLKREYLDQQSLSQKNDSKMLLTGENWYIQQAARAVNQAIGRVIRHRHDYGAIVLCDERFAQQNYQCQMSCWLRPHVKCYPNFGDVVFKLTRFFRDLETSILQKPKLMESFKKDDTEMAELEILEMDSLSGLDPHSKQRSYERFSIPLAASKEKTRGSFEIITSPSGSNLTLNQNYYLGASTRKDFFSCSNRDRRVVSMKNNYDNIFMGLNAGVQDDPKLRAEDHQEPASEKLPKKIKLCVAASNSASLAWPEDMLPLSCKAVKAVNLDRDLRTSTSVGPIVISKDEIVSQTYLSKLSSLGKEGQNLRSIHGEEASRGSAFLAQVHEKLTMMEYNEFVGFMRSLKLKSMKIEAVLESISYLFRSPERFCLLKGFEHFVPEKYRDLYGQYLRSHIAAEK</sequence>
<organism evidence="19 20">
    <name type="scientific">Apostasia shenzhenica</name>
    <dbReference type="NCBI Taxonomy" id="1088818"/>
    <lineage>
        <taxon>Eukaryota</taxon>
        <taxon>Viridiplantae</taxon>
        <taxon>Streptophyta</taxon>
        <taxon>Embryophyta</taxon>
        <taxon>Tracheophyta</taxon>
        <taxon>Spermatophyta</taxon>
        <taxon>Magnoliopsida</taxon>
        <taxon>Liliopsida</taxon>
        <taxon>Asparagales</taxon>
        <taxon>Orchidaceae</taxon>
        <taxon>Apostasioideae</taxon>
        <taxon>Apostasia</taxon>
    </lineage>
</organism>
<dbReference type="GO" id="GO:1904430">
    <property type="term" value="P:negative regulation of t-circle formation"/>
    <property type="evidence" value="ECO:0007669"/>
    <property type="project" value="TreeGrafter"/>
</dbReference>
<evidence type="ECO:0000256" key="7">
    <source>
        <dbReference type="ARBA" id="ARBA00022801"/>
    </source>
</evidence>
<keyword evidence="5" id="KW-0547">Nucleotide-binding</keyword>
<keyword evidence="15" id="KW-0539">Nucleus</keyword>
<dbReference type="GO" id="GO:0005634">
    <property type="term" value="C:nucleus"/>
    <property type="evidence" value="ECO:0007669"/>
    <property type="project" value="UniProtKB-SubCell"/>
</dbReference>
<evidence type="ECO:0000256" key="1">
    <source>
        <dbReference type="ARBA" id="ARBA00004123"/>
    </source>
</evidence>
<dbReference type="PANTHER" id="PTHR11472:SF34">
    <property type="entry name" value="REGULATOR OF TELOMERE ELONGATION HELICASE 1"/>
    <property type="match status" value="1"/>
</dbReference>
<proteinExistence type="inferred from homology"/>
<keyword evidence="13" id="KW-0234">DNA repair</keyword>
<evidence type="ECO:0000259" key="18">
    <source>
        <dbReference type="PROSITE" id="PS51193"/>
    </source>
</evidence>
<evidence type="ECO:0000256" key="12">
    <source>
        <dbReference type="ARBA" id="ARBA00023125"/>
    </source>
</evidence>
<keyword evidence="8 19" id="KW-0347">Helicase</keyword>
<dbReference type="InterPro" id="IPR013020">
    <property type="entry name" value="Rad3/Chl1-like"/>
</dbReference>
<dbReference type="NCBIfam" id="TIGR00604">
    <property type="entry name" value="rad3"/>
    <property type="match status" value="1"/>
</dbReference>
<evidence type="ECO:0000256" key="15">
    <source>
        <dbReference type="ARBA" id="ARBA00023242"/>
    </source>
</evidence>
<evidence type="ECO:0000256" key="8">
    <source>
        <dbReference type="ARBA" id="ARBA00022806"/>
    </source>
</evidence>
<dbReference type="GO" id="GO:0051539">
    <property type="term" value="F:4 iron, 4 sulfur cluster binding"/>
    <property type="evidence" value="ECO:0007669"/>
    <property type="project" value="UniProtKB-KW"/>
</dbReference>
<dbReference type="CDD" id="cd18788">
    <property type="entry name" value="SF2_C_XPD"/>
    <property type="match status" value="1"/>
</dbReference>
<dbReference type="GO" id="GO:0010569">
    <property type="term" value="P:regulation of double-strand break repair via homologous recombination"/>
    <property type="evidence" value="ECO:0007669"/>
    <property type="project" value="TreeGrafter"/>
</dbReference>
<dbReference type="Gene3D" id="3.40.50.300">
    <property type="entry name" value="P-loop containing nucleotide triphosphate hydrolases"/>
    <property type="match status" value="2"/>
</dbReference>
<keyword evidence="14" id="KW-0413">Isomerase</keyword>
<dbReference type="EMBL" id="KZ451974">
    <property type="protein sequence ID" value="PKA56302.1"/>
    <property type="molecule type" value="Genomic_DNA"/>
</dbReference>
<evidence type="ECO:0000256" key="10">
    <source>
        <dbReference type="ARBA" id="ARBA00023004"/>
    </source>
</evidence>
<evidence type="ECO:0000256" key="9">
    <source>
        <dbReference type="ARBA" id="ARBA00022840"/>
    </source>
</evidence>
<keyword evidence="4" id="KW-0479">Metal-binding</keyword>
<keyword evidence="7 19" id="KW-0378">Hydrolase</keyword>
<dbReference type="PROSITE" id="PS51193">
    <property type="entry name" value="HELICASE_ATP_BIND_2"/>
    <property type="match status" value="1"/>
</dbReference>
<dbReference type="InterPro" id="IPR014013">
    <property type="entry name" value="Helic_SF1/SF2_ATP-bd_DinG/Rad3"/>
</dbReference>
<evidence type="ECO:0000256" key="3">
    <source>
        <dbReference type="ARBA" id="ARBA00022485"/>
    </source>
</evidence>
<dbReference type="InterPro" id="IPR027417">
    <property type="entry name" value="P-loop_NTPase"/>
</dbReference>
<dbReference type="InterPro" id="IPR045028">
    <property type="entry name" value="DinG/Rad3-like"/>
</dbReference>
<dbReference type="FunFam" id="3.40.50.300:FF:000431">
    <property type="entry name" value="Regulator of telomere elongation helicase 1"/>
    <property type="match status" value="1"/>
</dbReference>
<accession>A0A2I0AL58</accession>
<keyword evidence="3" id="KW-0004">4Fe-4S</keyword>
<dbReference type="SUPFAM" id="SSF52540">
    <property type="entry name" value="P-loop containing nucleoside triphosphate hydrolases"/>
    <property type="match status" value="1"/>
</dbReference>
<dbReference type="GO" id="GO:0045910">
    <property type="term" value="P:negative regulation of DNA recombination"/>
    <property type="evidence" value="ECO:0007669"/>
    <property type="project" value="TreeGrafter"/>
</dbReference>
<evidence type="ECO:0000313" key="19">
    <source>
        <dbReference type="EMBL" id="PKA56302.1"/>
    </source>
</evidence>
<dbReference type="GO" id="GO:0070182">
    <property type="term" value="F:DNA polymerase binding"/>
    <property type="evidence" value="ECO:0007669"/>
    <property type="project" value="TreeGrafter"/>
</dbReference>
<dbReference type="Pfam" id="PF23109">
    <property type="entry name" value="ARCH_RTEL1"/>
    <property type="match status" value="1"/>
</dbReference>
<keyword evidence="6" id="KW-0227">DNA damage</keyword>
<dbReference type="STRING" id="1088818.A0A2I0AL58"/>
<reference evidence="19 20" key="1">
    <citation type="journal article" date="2017" name="Nature">
        <title>The Apostasia genome and the evolution of orchids.</title>
        <authorList>
            <person name="Zhang G.Q."/>
            <person name="Liu K.W."/>
            <person name="Li Z."/>
            <person name="Lohaus R."/>
            <person name="Hsiao Y.Y."/>
            <person name="Niu S.C."/>
            <person name="Wang J.Y."/>
            <person name="Lin Y.C."/>
            <person name="Xu Q."/>
            <person name="Chen L.J."/>
            <person name="Yoshida K."/>
            <person name="Fujiwara S."/>
            <person name="Wang Z.W."/>
            <person name="Zhang Y.Q."/>
            <person name="Mitsuda N."/>
            <person name="Wang M."/>
            <person name="Liu G.H."/>
            <person name="Pecoraro L."/>
            <person name="Huang H.X."/>
            <person name="Xiao X.J."/>
            <person name="Lin M."/>
            <person name="Wu X.Y."/>
            <person name="Wu W.L."/>
            <person name="Chen Y.Y."/>
            <person name="Chang S.B."/>
            <person name="Sakamoto S."/>
            <person name="Ohme-Takagi M."/>
            <person name="Yagi M."/>
            <person name="Zeng S.J."/>
            <person name="Shen C.Y."/>
            <person name="Yeh C.M."/>
            <person name="Luo Y.B."/>
            <person name="Tsai W.C."/>
            <person name="Van de Peer Y."/>
            <person name="Liu Z.J."/>
        </authorList>
    </citation>
    <scope>NUCLEOTIDE SEQUENCE [LARGE SCALE GENOMIC DNA]</scope>
    <source>
        <strain evidence="20">cv. Shenzhen</strain>
        <tissue evidence="19">Stem</tissue>
    </source>
</reference>
<dbReference type="InterPro" id="IPR057498">
    <property type="entry name" value="Rtel1_ARCH"/>
</dbReference>
<dbReference type="GO" id="GO:0090657">
    <property type="term" value="P:telomeric loop disassembly"/>
    <property type="evidence" value="ECO:0007669"/>
    <property type="project" value="TreeGrafter"/>
</dbReference>
<dbReference type="InterPro" id="IPR006554">
    <property type="entry name" value="Helicase-like_DEXD_c2"/>
</dbReference>
<dbReference type="GO" id="GO:0003677">
    <property type="term" value="F:DNA binding"/>
    <property type="evidence" value="ECO:0007669"/>
    <property type="project" value="UniProtKB-KW"/>
</dbReference>
<dbReference type="Gene3D" id="1.20.1160.20">
    <property type="match status" value="1"/>
</dbReference>
<dbReference type="Pfam" id="PF13307">
    <property type="entry name" value="Helicase_C_2"/>
    <property type="match status" value="1"/>
</dbReference>
<evidence type="ECO:0000256" key="11">
    <source>
        <dbReference type="ARBA" id="ARBA00023014"/>
    </source>
</evidence>
<evidence type="ECO:0000256" key="17">
    <source>
        <dbReference type="ARBA" id="ARBA00073810"/>
    </source>
</evidence>
<dbReference type="InterPro" id="IPR010614">
    <property type="entry name" value="RAD3-like_helicase_DEAD"/>
</dbReference>
<evidence type="ECO:0000256" key="2">
    <source>
        <dbReference type="ARBA" id="ARBA00009146"/>
    </source>
</evidence>
<dbReference type="Pfam" id="PF06733">
    <property type="entry name" value="DEAD_2"/>
    <property type="match status" value="1"/>
</dbReference>
<evidence type="ECO:0000256" key="6">
    <source>
        <dbReference type="ARBA" id="ARBA00022763"/>
    </source>
</evidence>
<evidence type="ECO:0000256" key="16">
    <source>
        <dbReference type="ARBA" id="ARBA00049360"/>
    </source>
</evidence>
<evidence type="ECO:0000256" key="4">
    <source>
        <dbReference type="ARBA" id="ARBA00022723"/>
    </source>
</evidence>
<evidence type="ECO:0000313" key="20">
    <source>
        <dbReference type="Proteomes" id="UP000236161"/>
    </source>
</evidence>
<dbReference type="GO" id="GO:0016887">
    <property type="term" value="F:ATP hydrolysis activity"/>
    <property type="evidence" value="ECO:0007669"/>
    <property type="project" value="RHEA"/>
</dbReference>
<comment type="catalytic activity">
    <reaction evidence="16">
        <text>ATP + H2O = ADP + phosphate + H(+)</text>
        <dbReference type="Rhea" id="RHEA:13065"/>
        <dbReference type="ChEBI" id="CHEBI:15377"/>
        <dbReference type="ChEBI" id="CHEBI:15378"/>
        <dbReference type="ChEBI" id="CHEBI:30616"/>
        <dbReference type="ChEBI" id="CHEBI:43474"/>
        <dbReference type="ChEBI" id="CHEBI:456216"/>
    </reaction>
</comment>
<comment type="similarity">
    <text evidence="2">Belongs to the helicase family. RAD3/XPD subfamily.</text>
</comment>
<keyword evidence="11" id="KW-0411">Iron-sulfur</keyword>